<feature type="transmembrane region" description="Helical" evidence="6">
    <location>
        <begin position="153"/>
        <end position="172"/>
    </location>
</feature>
<dbReference type="OrthoDB" id="7442224at2"/>
<reference evidence="8 9" key="1">
    <citation type="submission" date="2017-12" db="EMBL/GenBank/DDBJ databases">
        <authorList>
            <person name="Hurst M.R.H."/>
        </authorList>
    </citation>
    <scope>NUCLEOTIDE SEQUENCE [LARGE SCALE GENOMIC DNA]</scope>
    <source>
        <strain evidence="8 9">SY-3-19</strain>
    </source>
</reference>
<feature type="transmembrane region" description="Helical" evidence="6">
    <location>
        <begin position="205"/>
        <end position="231"/>
    </location>
</feature>
<feature type="transmembrane region" description="Helical" evidence="6">
    <location>
        <begin position="35"/>
        <end position="52"/>
    </location>
</feature>
<dbReference type="GO" id="GO:0016020">
    <property type="term" value="C:membrane"/>
    <property type="evidence" value="ECO:0007669"/>
    <property type="project" value="UniProtKB-SubCell"/>
</dbReference>
<accession>A0A2S7K545</accession>
<proteinExistence type="predicted"/>
<feature type="transmembrane region" description="Helical" evidence="6">
    <location>
        <begin position="338"/>
        <end position="360"/>
    </location>
</feature>
<dbReference type="SUPFAM" id="SSF103473">
    <property type="entry name" value="MFS general substrate transporter"/>
    <property type="match status" value="1"/>
</dbReference>
<feature type="transmembrane region" description="Helical" evidence="6">
    <location>
        <begin position="405"/>
        <end position="423"/>
    </location>
</feature>
<feature type="transmembrane region" description="Helical" evidence="6">
    <location>
        <begin position="92"/>
        <end position="110"/>
    </location>
</feature>
<evidence type="ECO:0000256" key="5">
    <source>
        <dbReference type="ARBA" id="ARBA00023136"/>
    </source>
</evidence>
<feature type="domain" description="Major facilitator superfamily (MFS) profile" evidence="7">
    <location>
        <begin position="1"/>
        <end position="428"/>
    </location>
</feature>
<organism evidence="8 9">
    <name type="scientific">Hyphococcus luteus</name>
    <dbReference type="NCBI Taxonomy" id="2058213"/>
    <lineage>
        <taxon>Bacteria</taxon>
        <taxon>Pseudomonadati</taxon>
        <taxon>Pseudomonadota</taxon>
        <taxon>Alphaproteobacteria</taxon>
        <taxon>Parvularculales</taxon>
        <taxon>Parvularculaceae</taxon>
        <taxon>Hyphococcus</taxon>
    </lineage>
</organism>
<dbReference type="Pfam" id="PF07690">
    <property type="entry name" value="MFS_1"/>
    <property type="match status" value="1"/>
</dbReference>
<dbReference type="PANTHER" id="PTHR23505">
    <property type="entry name" value="SPINSTER"/>
    <property type="match status" value="1"/>
</dbReference>
<evidence type="ECO:0000313" key="8">
    <source>
        <dbReference type="EMBL" id="PQA87601.1"/>
    </source>
</evidence>
<dbReference type="EMBL" id="PJCH01000006">
    <property type="protein sequence ID" value="PQA87601.1"/>
    <property type="molecule type" value="Genomic_DNA"/>
</dbReference>
<feature type="transmembrane region" description="Helical" evidence="6">
    <location>
        <begin position="122"/>
        <end position="141"/>
    </location>
</feature>
<protein>
    <submittedName>
        <fullName evidence="8">MFS transporter</fullName>
    </submittedName>
</protein>
<dbReference type="GO" id="GO:0022857">
    <property type="term" value="F:transmembrane transporter activity"/>
    <property type="evidence" value="ECO:0007669"/>
    <property type="project" value="InterPro"/>
</dbReference>
<feature type="transmembrane region" description="Helical" evidence="6">
    <location>
        <begin position="300"/>
        <end position="318"/>
    </location>
</feature>
<evidence type="ECO:0000256" key="4">
    <source>
        <dbReference type="ARBA" id="ARBA00022989"/>
    </source>
</evidence>
<evidence type="ECO:0000256" key="3">
    <source>
        <dbReference type="ARBA" id="ARBA00022692"/>
    </source>
</evidence>
<dbReference type="AlphaFoldDB" id="A0A2S7K545"/>
<evidence type="ECO:0000259" key="7">
    <source>
        <dbReference type="PROSITE" id="PS50850"/>
    </source>
</evidence>
<gene>
    <name evidence="8" type="ORF">CW354_11005</name>
</gene>
<feature type="transmembrane region" description="Helical" evidence="6">
    <location>
        <begin position="64"/>
        <end position="86"/>
    </location>
</feature>
<dbReference type="InterPro" id="IPR020846">
    <property type="entry name" value="MFS_dom"/>
</dbReference>
<feature type="transmembrane region" description="Helical" evidence="6">
    <location>
        <begin position="275"/>
        <end position="294"/>
    </location>
</feature>
<evidence type="ECO:0000313" key="9">
    <source>
        <dbReference type="Proteomes" id="UP000239504"/>
    </source>
</evidence>
<dbReference type="InterPro" id="IPR011701">
    <property type="entry name" value="MFS"/>
</dbReference>
<evidence type="ECO:0000256" key="2">
    <source>
        <dbReference type="ARBA" id="ARBA00022448"/>
    </source>
</evidence>
<dbReference type="Gene3D" id="1.20.1250.20">
    <property type="entry name" value="MFS general substrate transporter like domains"/>
    <property type="match status" value="1"/>
</dbReference>
<comment type="subcellular location">
    <subcellularLocation>
        <location evidence="1">Membrane</location>
        <topology evidence="1">Multi-pass membrane protein</topology>
    </subcellularLocation>
</comment>
<dbReference type="InterPro" id="IPR044770">
    <property type="entry name" value="MFS_spinster-like"/>
</dbReference>
<keyword evidence="5 6" id="KW-0472">Membrane</keyword>
<sequence>MFVVCLFDFADRAVFAVLAQTIKVELRLSDFQLGLLQGLAFAFLYALLGLPLARFAEHASRLKIISACTAFWSVATLWCGFAQGFIQLAVGRIGVGIGEAGFLPAANSLVGDRFPRSRRASTMGLIMLGTPAGILTGALIGGHVAEIASWRHAFFVLGVPGLVTALLVVLLLKEPARGLMDSGSTKKTPAPDFPAFLKALRAKPALMFIIAGGAMAGFGNTSISQFLAVFLARVHDMDVRETAAYYGMISATFLTIGLLVGSFGTDWLARRDARWPAWGGAIGLSMAPLIYFVAFNTQNITAATGLLILAGSFLMIFYAPTSGMIQNLLNPRMRATGIAIFAMLYTLVGSGLGPTFIGFVSDVMSAIAYNGDFAVDCPGGVARDLSDHALVSACHVATSLGIKRALMVAVCVFFVASLFYYLASRTLREDFYSPEKDDSASQGVN</sequence>
<dbReference type="RefSeq" id="WP_104830139.1">
    <property type="nucleotide sequence ID" value="NZ_PJCH01000006.1"/>
</dbReference>
<dbReference type="PROSITE" id="PS50850">
    <property type="entry name" value="MFS"/>
    <property type="match status" value="1"/>
</dbReference>
<keyword evidence="3 6" id="KW-0812">Transmembrane</keyword>
<dbReference type="Proteomes" id="UP000239504">
    <property type="component" value="Unassembled WGS sequence"/>
</dbReference>
<name>A0A2S7K545_9PROT</name>
<feature type="transmembrane region" description="Helical" evidence="6">
    <location>
        <begin position="243"/>
        <end position="263"/>
    </location>
</feature>
<keyword evidence="9" id="KW-1185">Reference proteome</keyword>
<dbReference type="CDD" id="cd17328">
    <property type="entry name" value="MFS_spinster_like"/>
    <property type="match status" value="1"/>
</dbReference>
<comment type="caution">
    <text evidence="8">The sequence shown here is derived from an EMBL/GenBank/DDBJ whole genome shotgun (WGS) entry which is preliminary data.</text>
</comment>
<keyword evidence="2" id="KW-0813">Transport</keyword>
<dbReference type="PANTHER" id="PTHR23505:SF79">
    <property type="entry name" value="PROTEIN SPINSTER"/>
    <property type="match status" value="1"/>
</dbReference>
<keyword evidence="4 6" id="KW-1133">Transmembrane helix</keyword>
<dbReference type="InterPro" id="IPR036259">
    <property type="entry name" value="MFS_trans_sf"/>
</dbReference>
<evidence type="ECO:0000256" key="6">
    <source>
        <dbReference type="SAM" id="Phobius"/>
    </source>
</evidence>
<evidence type="ECO:0000256" key="1">
    <source>
        <dbReference type="ARBA" id="ARBA00004141"/>
    </source>
</evidence>